<dbReference type="EMBL" id="MK174290">
    <property type="protein sequence ID" value="QBZ81664.1"/>
    <property type="molecule type" value="Genomic_DNA"/>
</dbReference>
<proteinExistence type="predicted"/>
<organism evidence="1 2">
    <name type="scientific">Pandoravirus celtis</name>
    <dbReference type="NCBI Taxonomy" id="2568002"/>
    <lineage>
        <taxon>Viruses</taxon>
        <taxon>Pandoravirus</taxon>
    </lineage>
</organism>
<reference evidence="1" key="1">
    <citation type="journal article" date="2019" name="Front. Microbiol.">
        <title>Pandoravirus Celtis Illustrates the Microevolution Processes at Work in the Giant Pandoraviridae Genomes.</title>
        <authorList>
            <person name="Legendre M."/>
            <person name="Alempic J.M."/>
            <person name="Philippe N."/>
            <person name="Lartigue A."/>
            <person name="Jeudy S."/>
            <person name="Poirot O."/>
            <person name="Ta N.T."/>
            <person name="Nin S."/>
            <person name="Coute Y."/>
            <person name="Abergel C."/>
            <person name="Claverie J.M."/>
        </authorList>
    </citation>
    <scope>NUCLEOTIDE SEQUENCE</scope>
</reference>
<protein>
    <submittedName>
        <fullName evidence="1">Uncharacterized protein</fullName>
    </submittedName>
</protein>
<evidence type="ECO:0000313" key="1">
    <source>
        <dbReference type="EMBL" id="QBZ81664.1"/>
    </source>
</evidence>
<evidence type="ECO:0000313" key="2">
    <source>
        <dbReference type="Proteomes" id="UP001237152"/>
    </source>
</evidence>
<gene>
    <name evidence="1" type="ORF">pclt_cds_1081</name>
</gene>
<name>A0A4D6EIX2_9VIRU</name>
<accession>A0A4D6EIX2</accession>
<sequence length="125" mass="14333">MFRRRRWEVWPVLRTARSDNCRRPIHHLLARITIPSQISFFSALVPPFRGTAVADASGTTRPIDPPFFCLLSWHRFAFQGCGTLSPPICRRSRPLSVIASVGCTIAHRRYFSFSFCRQEAIVVDL</sequence>
<dbReference type="Proteomes" id="UP001237152">
    <property type="component" value="Segment"/>
</dbReference>